<dbReference type="Pfam" id="PF13855">
    <property type="entry name" value="LRR_8"/>
    <property type="match status" value="2"/>
</dbReference>
<organism evidence="10 11">
    <name type="scientific">Psophocarpus tetragonolobus</name>
    <name type="common">Winged bean</name>
    <name type="synonym">Dolichos tetragonolobus</name>
    <dbReference type="NCBI Taxonomy" id="3891"/>
    <lineage>
        <taxon>Eukaryota</taxon>
        <taxon>Viridiplantae</taxon>
        <taxon>Streptophyta</taxon>
        <taxon>Embryophyta</taxon>
        <taxon>Tracheophyta</taxon>
        <taxon>Spermatophyta</taxon>
        <taxon>Magnoliopsida</taxon>
        <taxon>eudicotyledons</taxon>
        <taxon>Gunneridae</taxon>
        <taxon>Pentapetalae</taxon>
        <taxon>rosids</taxon>
        <taxon>fabids</taxon>
        <taxon>Fabales</taxon>
        <taxon>Fabaceae</taxon>
        <taxon>Papilionoideae</taxon>
        <taxon>50 kb inversion clade</taxon>
        <taxon>NPAAA clade</taxon>
        <taxon>indigoferoid/millettioid clade</taxon>
        <taxon>Phaseoleae</taxon>
        <taxon>Psophocarpus</taxon>
    </lineage>
</organism>
<sequence>MFMGHCLWHLFTLLCVILVYATPSLSIDVHRQDKTSLTSFKQWVQDPNRSLSSWGGSNCTSWSGITCDNTTGRVLSINLTRMNLSGQIHPSLCHLSSLNKIALSHNNFTSPLPECFGNLLNLRAIDLSHNRFHGDIPDSFMSLRHLIELVLSGNAGLGGPLPAWIGNFSTNLESLHLGFCSFTGGIPQSLLYLKSLKYLDLENNLLSGNLVDFQQPLVLLNLASNQFAGTLPCFAASLHSLTVLNLSNNSIVGALPACIASFQALTHLNLSGNHLKYRIYPRLVFSEKLLVLDLSNNALSGPIPSKIAETTEKLGLVLLDLSHNQFFGEIPVKITELKSLQALFLSHNLLSGEIPARIGNLTYLQVIDLSHNSLSGTIPFSIVGCFQLYALILNNNNLSGVIQPEFDALDILRILDISNNRFSGAIPLTLAGCKSLEIVDFSSNELSGSLNDAITKWSNLRYLSLAQNQFSGTLPSWLFTFDAIEAMDFSHNKFSGFIPDINFKGSLILNPGNDTVKEPLVAARKVQLRVSAVVSDSNQLSFTYDLSSMVGIDLSSNLLHGEIPKGLFGLAGLEYLNLSCNFLHGQLPGLQKMQSLKALDLSHNSLSGHIPGNISSLQDLSILNLSYNCFSGYVTRKQGYGRFPGAFAGNPDLCMEASSGECDDGRTQSAQGSSFREDRMDDPISVGIFFISAFVSFDFGVVVLFCSARARNYILQTMEGILSGHQLQECSLMITEQTCLRITGSNVMIPVTKGLKNTHNSDFIYNRVKISPAPFSMEKNRRLETSPQPLFIIQWGEGSAAGNKSDMWSSYGEILTLRIKL</sequence>
<accession>A0AAN9XJF6</accession>
<dbReference type="Proteomes" id="UP001386955">
    <property type="component" value="Unassembled WGS sequence"/>
</dbReference>
<evidence type="ECO:0000256" key="2">
    <source>
        <dbReference type="ARBA" id="ARBA00022614"/>
    </source>
</evidence>
<evidence type="ECO:0000256" key="3">
    <source>
        <dbReference type="ARBA" id="ARBA00022692"/>
    </source>
</evidence>
<dbReference type="SUPFAM" id="SSF52058">
    <property type="entry name" value="L domain-like"/>
    <property type="match status" value="1"/>
</dbReference>
<gene>
    <name evidence="10" type="ORF">VNO78_15215</name>
</gene>
<feature type="transmembrane region" description="Helical" evidence="7">
    <location>
        <begin position="684"/>
        <end position="708"/>
    </location>
</feature>
<keyword evidence="5 7" id="KW-1133">Transmembrane helix</keyword>
<keyword evidence="11" id="KW-1185">Reference proteome</keyword>
<dbReference type="Pfam" id="PF00560">
    <property type="entry name" value="LRR_1"/>
    <property type="match status" value="7"/>
</dbReference>
<dbReference type="GO" id="GO:0016020">
    <property type="term" value="C:membrane"/>
    <property type="evidence" value="ECO:0007669"/>
    <property type="project" value="UniProtKB-SubCell"/>
</dbReference>
<keyword evidence="4" id="KW-0677">Repeat</keyword>
<evidence type="ECO:0000256" key="6">
    <source>
        <dbReference type="ARBA" id="ARBA00023136"/>
    </source>
</evidence>
<feature type="chain" id="PRO_5043036098" description="Leucine-rich repeat-containing N-terminal plant-type domain-containing protein" evidence="8">
    <location>
        <begin position="22"/>
        <end position="821"/>
    </location>
</feature>
<evidence type="ECO:0000259" key="9">
    <source>
        <dbReference type="Pfam" id="PF08263"/>
    </source>
</evidence>
<dbReference type="FunFam" id="3.80.10.10:FF:000095">
    <property type="entry name" value="LRR receptor-like serine/threonine-protein kinase GSO1"/>
    <property type="match status" value="1"/>
</dbReference>
<dbReference type="PANTHER" id="PTHR48065">
    <property type="entry name" value="OS10G0469600 PROTEIN"/>
    <property type="match status" value="1"/>
</dbReference>
<feature type="signal peptide" evidence="8">
    <location>
        <begin position="1"/>
        <end position="21"/>
    </location>
</feature>
<comment type="subcellular location">
    <subcellularLocation>
        <location evidence="1">Membrane</location>
        <topology evidence="1">Single-pass membrane protein</topology>
    </subcellularLocation>
</comment>
<evidence type="ECO:0000313" key="11">
    <source>
        <dbReference type="Proteomes" id="UP001386955"/>
    </source>
</evidence>
<keyword evidence="8" id="KW-0732">Signal</keyword>
<evidence type="ECO:0000256" key="4">
    <source>
        <dbReference type="ARBA" id="ARBA00022737"/>
    </source>
</evidence>
<proteinExistence type="predicted"/>
<evidence type="ECO:0000256" key="5">
    <source>
        <dbReference type="ARBA" id="ARBA00022989"/>
    </source>
</evidence>
<name>A0AAN9XJF6_PSOTE</name>
<dbReference type="SUPFAM" id="SSF52047">
    <property type="entry name" value="RNI-like"/>
    <property type="match status" value="1"/>
</dbReference>
<dbReference type="PRINTS" id="PR00019">
    <property type="entry name" value="LEURICHRPT"/>
</dbReference>
<keyword evidence="6 7" id="KW-0472">Membrane</keyword>
<keyword evidence="2" id="KW-0433">Leucine-rich repeat</keyword>
<dbReference type="InterPro" id="IPR001611">
    <property type="entry name" value="Leu-rich_rpt"/>
</dbReference>
<protein>
    <recommendedName>
        <fullName evidence="9">Leucine-rich repeat-containing N-terminal plant-type domain-containing protein</fullName>
    </recommendedName>
</protein>
<dbReference type="EMBL" id="JAYMYS010000004">
    <property type="protein sequence ID" value="KAK7394680.1"/>
    <property type="molecule type" value="Genomic_DNA"/>
</dbReference>
<evidence type="ECO:0000256" key="1">
    <source>
        <dbReference type="ARBA" id="ARBA00004167"/>
    </source>
</evidence>
<dbReference type="SMART" id="SM00369">
    <property type="entry name" value="LRR_TYP"/>
    <property type="match status" value="10"/>
</dbReference>
<evidence type="ECO:0000256" key="8">
    <source>
        <dbReference type="SAM" id="SignalP"/>
    </source>
</evidence>
<dbReference type="InterPro" id="IPR003591">
    <property type="entry name" value="Leu-rich_rpt_typical-subtyp"/>
</dbReference>
<evidence type="ECO:0000313" key="10">
    <source>
        <dbReference type="EMBL" id="KAK7394680.1"/>
    </source>
</evidence>
<dbReference type="FunFam" id="3.80.10.10:FF:000383">
    <property type="entry name" value="Leucine-rich repeat receptor protein kinase EMS1"/>
    <property type="match status" value="1"/>
</dbReference>
<evidence type="ECO:0000256" key="7">
    <source>
        <dbReference type="SAM" id="Phobius"/>
    </source>
</evidence>
<dbReference type="InterPro" id="IPR032675">
    <property type="entry name" value="LRR_dom_sf"/>
</dbReference>
<dbReference type="Gene3D" id="3.80.10.10">
    <property type="entry name" value="Ribonuclease Inhibitor"/>
    <property type="match status" value="4"/>
</dbReference>
<reference evidence="10 11" key="1">
    <citation type="submission" date="2024-01" db="EMBL/GenBank/DDBJ databases">
        <title>The genomes of 5 underutilized Papilionoideae crops provide insights into root nodulation and disease resistanc.</title>
        <authorList>
            <person name="Jiang F."/>
        </authorList>
    </citation>
    <scope>NUCLEOTIDE SEQUENCE [LARGE SCALE GENOMIC DNA]</scope>
    <source>
        <strain evidence="10">DUOXIRENSHENG_FW03</strain>
        <tissue evidence="10">Leaves</tissue>
    </source>
</reference>
<keyword evidence="3 7" id="KW-0812">Transmembrane</keyword>
<dbReference type="PROSITE" id="PS51450">
    <property type="entry name" value="LRR"/>
    <property type="match status" value="1"/>
</dbReference>
<comment type="caution">
    <text evidence="10">The sequence shown here is derived from an EMBL/GenBank/DDBJ whole genome shotgun (WGS) entry which is preliminary data.</text>
</comment>
<dbReference type="Pfam" id="PF08263">
    <property type="entry name" value="LRRNT_2"/>
    <property type="match status" value="1"/>
</dbReference>
<dbReference type="PANTHER" id="PTHR48065:SF75">
    <property type="entry name" value="LEUCINE-RICH REPEAT-CONTAINING N-TERMINAL PLANT-TYPE DOMAIN-CONTAINING PROTEIN"/>
    <property type="match status" value="1"/>
</dbReference>
<dbReference type="InterPro" id="IPR013210">
    <property type="entry name" value="LRR_N_plant-typ"/>
</dbReference>
<dbReference type="AlphaFoldDB" id="A0AAN9XJF6"/>
<dbReference type="FunFam" id="3.80.10.10:FF:000539">
    <property type="entry name" value="LRR receptor-like serine/threonine-protein kinase EFR"/>
    <property type="match status" value="1"/>
</dbReference>
<feature type="domain" description="Leucine-rich repeat-containing N-terminal plant-type" evidence="9">
    <location>
        <begin position="32"/>
        <end position="68"/>
    </location>
</feature>